<dbReference type="AlphaFoldDB" id="A0AAV3PZ96"/>
<evidence type="ECO:0008006" key="3">
    <source>
        <dbReference type="Google" id="ProtNLM"/>
    </source>
</evidence>
<name>A0AAV3PZ96_LITER</name>
<dbReference type="EMBL" id="BAABME010002643">
    <property type="protein sequence ID" value="GAA0155523.1"/>
    <property type="molecule type" value="Genomic_DNA"/>
</dbReference>
<comment type="caution">
    <text evidence="1">The sequence shown here is derived from an EMBL/GenBank/DDBJ whole genome shotgun (WGS) entry which is preliminary data.</text>
</comment>
<organism evidence="1 2">
    <name type="scientific">Lithospermum erythrorhizon</name>
    <name type="common">Purple gromwell</name>
    <name type="synonym">Lithospermum officinale var. erythrorhizon</name>
    <dbReference type="NCBI Taxonomy" id="34254"/>
    <lineage>
        <taxon>Eukaryota</taxon>
        <taxon>Viridiplantae</taxon>
        <taxon>Streptophyta</taxon>
        <taxon>Embryophyta</taxon>
        <taxon>Tracheophyta</taxon>
        <taxon>Spermatophyta</taxon>
        <taxon>Magnoliopsida</taxon>
        <taxon>eudicotyledons</taxon>
        <taxon>Gunneridae</taxon>
        <taxon>Pentapetalae</taxon>
        <taxon>asterids</taxon>
        <taxon>lamiids</taxon>
        <taxon>Boraginales</taxon>
        <taxon>Boraginaceae</taxon>
        <taxon>Boraginoideae</taxon>
        <taxon>Lithospermeae</taxon>
        <taxon>Lithospermum</taxon>
    </lineage>
</organism>
<protein>
    <recommendedName>
        <fullName evidence="3">Retrotransposon gag domain-containing protein</fullName>
    </recommendedName>
</protein>
<reference evidence="1 2" key="1">
    <citation type="submission" date="2024-01" db="EMBL/GenBank/DDBJ databases">
        <title>The complete chloroplast genome sequence of Lithospermum erythrorhizon: insights into the phylogenetic relationship among Boraginaceae species and the maternal lineages of purple gromwells.</title>
        <authorList>
            <person name="Okada T."/>
            <person name="Watanabe K."/>
        </authorList>
    </citation>
    <scope>NUCLEOTIDE SEQUENCE [LARGE SCALE GENOMIC DNA]</scope>
</reference>
<evidence type="ECO:0000313" key="2">
    <source>
        <dbReference type="Proteomes" id="UP001454036"/>
    </source>
</evidence>
<gene>
    <name evidence="1" type="ORF">LIER_13232</name>
</gene>
<dbReference type="Proteomes" id="UP001454036">
    <property type="component" value="Unassembled WGS sequence"/>
</dbReference>
<keyword evidence="2" id="KW-1185">Reference proteome</keyword>
<dbReference type="PANTHER" id="PTHR33223:SF10">
    <property type="entry name" value="AMINOTRANSFERASE-LIKE PLANT MOBILE DOMAIN-CONTAINING PROTEIN"/>
    <property type="match status" value="1"/>
</dbReference>
<evidence type="ECO:0000313" key="1">
    <source>
        <dbReference type="EMBL" id="GAA0155523.1"/>
    </source>
</evidence>
<dbReference type="PANTHER" id="PTHR33223">
    <property type="entry name" value="CCHC-TYPE DOMAIN-CONTAINING PROTEIN"/>
    <property type="match status" value="1"/>
</dbReference>
<accession>A0AAV3PZ96</accession>
<proteinExistence type="predicted"/>
<sequence>MSFTERLNAVPLPKGFVLPQFTQFGGSADAFIAKFGSAIQAHQDKRALMDIEQGATESLKSYQKWYSDILLNIPEVNNKVAYMAFYRGLRYGKLKKTLVLKTSLSKDQLTARVKQYVELEELKSKENKEKDLRDVLTRKRTRSKSPRRQPVWERIHRDMEQSVKRRQYDPQPQKELVCCTRIVPPEHLTPLRVSVAEVFSQIDYKNLLPKPVRMRSAPGRHDKNRYCEYHREHGHDTNECQILKSEIEKLIKCG</sequence>